<dbReference type="InterPro" id="IPR011993">
    <property type="entry name" value="PH-like_dom_sf"/>
</dbReference>
<dbReference type="GO" id="GO:0006511">
    <property type="term" value="P:ubiquitin-dependent protein catabolic process"/>
    <property type="evidence" value="ECO:0007669"/>
    <property type="project" value="TreeGrafter"/>
</dbReference>
<dbReference type="InterPro" id="IPR018980">
    <property type="entry name" value="FERM_PH-like_C"/>
</dbReference>
<dbReference type="GO" id="GO:0004842">
    <property type="term" value="F:ubiquitin-protein transferase activity"/>
    <property type="evidence" value="ECO:0007669"/>
    <property type="project" value="TreeGrafter"/>
</dbReference>
<reference evidence="2" key="1">
    <citation type="submission" date="2021-04" db="EMBL/GenBank/DDBJ databases">
        <authorList>
            <consortium name="Molecular Ecology Group"/>
        </authorList>
    </citation>
    <scope>NUCLEOTIDE SEQUENCE</scope>
</reference>
<evidence type="ECO:0000313" key="3">
    <source>
        <dbReference type="Proteomes" id="UP000678393"/>
    </source>
</evidence>
<dbReference type="PROSITE" id="PS50057">
    <property type="entry name" value="FERM_3"/>
    <property type="match status" value="1"/>
</dbReference>
<dbReference type="SMART" id="SM00295">
    <property type="entry name" value="B41"/>
    <property type="match status" value="1"/>
</dbReference>
<evidence type="ECO:0000259" key="1">
    <source>
        <dbReference type="PROSITE" id="PS50057"/>
    </source>
</evidence>
<dbReference type="Gene3D" id="2.30.29.30">
    <property type="entry name" value="Pleckstrin-homology domain (PH domain)/Phosphotyrosine-binding domain (PTB)"/>
    <property type="match status" value="1"/>
</dbReference>
<feature type="non-terminal residue" evidence="2">
    <location>
        <position position="393"/>
    </location>
</feature>
<dbReference type="PANTHER" id="PTHR23280">
    <property type="entry name" value="4.1 G PROTEIN"/>
    <property type="match status" value="1"/>
</dbReference>
<dbReference type="SUPFAM" id="SSF47031">
    <property type="entry name" value="Second domain of FERM"/>
    <property type="match status" value="1"/>
</dbReference>
<dbReference type="PANTHER" id="PTHR23280:SF13">
    <property type="entry name" value="E3 UBIQUITIN-PROTEIN LIGASE MYLIP"/>
    <property type="match status" value="1"/>
</dbReference>
<dbReference type="Gene3D" id="1.20.80.10">
    <property type="match status" value="1"/>
</dbReference>
<dbReference type="AlphaFoldDB" id="A0A8S3ZIZ4"/>
<sequence>MRCYISQLNNQCQIIYVDPKQTGQVVLDKILEALHIVEVDYFGLQYKGTKGEDLWLNLRNRLGDQEIPYSHGVYHLSLRVKFFVLPHQIQQEATRELFYAQIKDVLSRGLIPLVEPYCGEAKVARIVAAIGQADNENGTLHQTSYPEIIHTFCPGIEPKSSLIDNIYSEHLKLVNMPRASARNIVLKEISRVPGYGVEEHRTVNVYGADISFRVGPEGIALHDVKGNTDRMIPYTQISLATHNEKLVHIILLDDAGEPQSEECFKLVSRKAAVALYRSITEMHSFYRCDTVCTNVYSQYSRDFKGTFVSIFNENSDFGKRYIFDIQRTSREAYDLVRRKLYTKAPSPSGSPVHYWPQANSTVGNDNDSIERKDQDMCELTLDERNTILQREVK</sequence>
<dbReference type="Pfam" id="PF09379">
    <property type="entry name" value="FERM_N"/>
    <property type="match status" value="1"/>
</dbReference>
<keyword evidence="3" id="KW-1185">Reference proteome</keyword>
<dbReference type="InterPro" id="IPR019748">
    <property type="entry name" value="FERM_central"/>
</dbReference>
<dbReference type="InterPro" id="IPR029071">
    <property type="entry name" value="Ubiquitin-like_domsf"/>
</dbReference>
<dbReference type="InterPro" id="IPR019749">
    <property type="entry name" value="Band_41_domain"/>
</dbReference>
<organism evidence="2 3">
    <name type="scientific">Candidula unifasciata</name>
    <dbReference type="NCBI Taxonomy" id="100452"/>
    <lineage>
        <taxon>Eukaryota</taxon>
        <taxon>Metazoa</taxon>
        <taxon>Spiralia</taxon>
        <taxon>Lophotrochozoa</taxon>
        <taxon>Mollusca</taxon>
        <taxon>Gastropoda</taxon>
        <taxon>Heterobranchia</taxon>
        <taxon>Euthyneura</taxon>
        <taxon>Panpulmonata</taxon>
        <taxon>Eupulmonata</taxon>
        <taxon>Stylommatophora</taxon>
        <taxon>Helicina</taxon>
        <taxon>Helicoidea</taxon>
        <taxon>Geomitridae</taxon>
        <taxon>Candidula</taxon>
    </lineage>
</organism>
<dbReference type="CDD" id="cd14473">
    <property type="entry name" value="FERM_B-lobe"/>
    <property type="match status" value="1"/>
</dbReference>
<dbReference type="OrthoDB" id="10037309at2759"/>
<dbReference type="Pfam" id="PF00373">
    <property type="entry name" value="FERM_M"/>
    <property type="match status" value="1"/>
</dbReference>
<dbReference type="Proteomes" id="UP000678393">
    <property type="component" value="Unassembled WGS sequence"/>
</dbReference>
<dbReference type="EMBL" id="CAJHNH020002569">
    <property type="protein sequence ID" value="CAG5127102.1"/>
    <property type="molecule type" value="Genomic_DNA"/>
</dbReference>
<dbReference type="InterPro" id="IPR014352">
    <property type="entry name" value="FERM/acyl-CoA-bd_prot_sf"/>
</dbReference>
<comment type="caution">
    <text evidence="2">The sequence shown here is derived from an EMBL/GenBank/DDBJ whole genome shotgun (WGS) entry which is preliminary data.</text>
</comment>
<gene>
    <name evidence="2" type="ORF">CUNI_LOCUS12660</name>
</gene>
<dbReference type="InterPro" id="IPR035963">
    <property type="entry name" value="FERM_2"/>
</dbReference>
<evidence type="ECO:0000313" key="2">
    <source>
        <dbReference type="EMBL" id="CAG5127102.1"/>
    </source>
</evidence>
<name>A0A8S3ZIZ4_9EUPU</name>
<dbReference type="SMART" id="SM01196">
    <property type="entry name" value="FERM_C"/>
    <property type="match status" value="1"/>
</dbReference>
<feature type="domain" description="FERM" evidence="1">
    <location>
        <begin position="1"/>
        <end position="290"/>
    </location>
</feature>
<dbReference type="Gene3D" id="3.10.20.90">
    <property type="entry name" value="Phosphatidylinositol 3-kinase Catalytic Subunit, Chain A, domain 1"/>
    <property type="match status" value="1"/>
</dbReference>
<dbReference type="InterPro" id="IPR000299">
    <property type="entry name" value="FERM_domain"/>
</dbReference>
<proteinExistence type="predicted"/>
<protein>
    <recommendedName>
        <fullName evidence="1">FERM domain-containing protein</fullName>
    </recommendedName>
</protein>
<dbReference type="InterPro" id="IPR018979">
    <property type="entry name" value="FERM_N"/>
</dbReference>
<dbReference type="SUPFAM" id="SSF54236">
    <property type="entry name" value="Ubiquitin-like"/>
    <property type="match status" value="1"/>
</dbReference>
<accession>A0A8S3ZIZ4</accession>
<dbReference type="SUPFAM" id="SSF50729">
    <property type="entry name" value="PH domain-like"/>
    <property type="match status" value="1"/>
</dbReference>